<dbReference type="GO" id="GO:0034515">
    <property type="term" value="C:proteasome storage granule"/>
    <property type="evidence" value="ECO:0007669"/>
    <property type="project" value="TreeGrafter"/>
</dbReference>
<evidence type="ECO:0000256" key="2">
    <source>
        <dbReference type="ARBA" id="ARBA00022942"/>
    </source>
</evidence>
<dbReference type="GO" id="GO:0008540">
    <property type="term" value="C:proteasome regulatory particle, base subcomplex"/>
    <property type="evidence" value="ECO:0007669"/>
    <property type="project" value="TreeGrafter"/>
</dbReference>
<dbReference type="GO" id="GO:0043161">
    <property type="term" value="P:proteasome-mediated ubiquitin-dependent protein catabolic process"/>
    <property type="evidence" value="ECO:0007669"/>
    <property type="project" value="TreeGrafter"/>
</dbReference>
<proteinExistence type="predicted"/>
<dbReference type="EMBL" id="MNPJ01000016">
    <property type="protein sequence ID" value="OQS54853.1"/>
    <property type="molecule type" value="Genomic_DNA"/>
</dbReference>
<dbReference type="Proteomes" id="UP000192758">
    <property type="component" value="Unassembled WGS sequence"/>
</dbReference>
<organism evidence="4 5">
    <name type="scientific">Ecytonucleospora hepatopenaei</name>
    <dbReference type="NCBI Taxonomy" id="646526"/>
    <lineage>
        <taxon>Eukaryota</taxon>
        <taxon>Fungi</taxon>
        <taxon>Fungi incertae sedis</taxon>
        <taxon>Microsporidia</taxon>
        <taxon>Enterocytozoonidae</taxon>
        <taxon>Ecytonucleospora</taxon>
    </lineage>
</organism>
<dbReference type="PANTHER" id="PTHR10943">
    <property type="entry name" value="26S PROTEASOME NON-ATPASE REGULATORY SUBUNIT"/>
    <property type="match status" value="1"/>
</dbReference>
<dbReference type="Gene3D" id="1.25.10.10">
    <property type="entry name" value="Leucine-rich Repeat Variant"/>
    <property type="match status" value="1"/>
</dbReference>
<feature type="domain" description="RPN1 N-terminal" evidence="3">
    <location>
        <begin position="6"/>
        <end position="158"/>
    </location>
</feature>
<accession>A0A1W0E6I1</accession>
<name>A0A1W0E6I1_9MICR</name>
<dbReference type="GO" id="GO:0005634">
    <property type="term" value="C:nucleus"/>
    <property type="evidence" value="ECO:0007669"/>
    <property type="project" value="TreeGrafter"/>
</dbReference>
<keyword evidence="1" id="KW-0677">Repeat</keyword>
<evidence type="ECO:0000256" key="1">
    <source>
        <dbReference type="ARBA" id="ARBA00022737"/>
    </source>
</evidence>
<dbReference type="InterPro" id="IPR016024">
    <property type="entry name" value="ARM-type_fold"/>
</dbReference>
<dbReference type="VEuPathDB" id="MicrosporidiaDB:EHP00_207"/>
<evidence type="ECO:0000313" key="5">
    <source>
        <dbReference type="Proteomes" id="UP000192758"/>
    </source>
</evidence>
<evidence type="ECO:0000259" key="3">
    <source>
        <dbReference type="Pfam" id="PF17781"/>
    </source>
</evidence>
<dbReference type="STRING" id="646526.A0A1W0E6I1"/>
<feature type="domain" description="RPN1 N-terminal" evidence="3">
    <location>
        <begin position="173"/>
        <end position="301"/>
    </location>
</feature>
<sequence length="802" mass="89953">MFSERLTLILERLCDTSEEVQTNAIDMLYEEVRASVGTITTEQQELLDLLEKLKPIAGRLEGKNKKITCDLISVLSVGSTDYAIKNVMMYRLEGNVTSFEEWGHFYVKQLILGCIKIRNREIEVFNYFKLVEPICEFLFKHNSEIEAIDFLLEIGSLKPKILCDLNQPAEKGTEVDQFEMILTYVDEDNFERIYLYLVELNKFYDLREIILQMVKNRPTLYLVHLIEFRRLEEVIEYVKKEKSENLKKQFLYILARCNIFYEGDNAGEKHILENKHITENFLQVNNSLEIMEASKMDYIFKGLNNDKVEAAAVCNGFVHYGFLRDPLFKRVPTDYNIKPEYISLLNQCNSKTINASIGCVYGFNPDLLIEEHPENVIELKDLGTLLGVAIAGSKGNGSDFLFDSFCEHLSSEDTADVVIALQGISLIYAGCAEDKTKNTRHEKIFEKLFPLLNHNSIDVVCMTIYTISTALLNNVPETCIALYIDIFNENNLSQSPFYLYAILGIALTLFRRSDENAMDLFSNLPRCVQCLSYGLMNMGSGSPDAIEEILNSVFVGDFEPLNESLGLVSAALVAIGDPLATQMVENQLMSALHLNNVHIKKTVPLCLSLLYASSNKQSVVEYLERSIHSPETEVSAIVALGIVGAGTKNAKILQILSGAFGSMYKENVSSNALLYAQGLVNLGKGTLTISPLAYGDKIILDKSILGLLTTILMLFTDDYACFADYSHLMYGIVSAIRPKYVTGVQGEIKVGRSVERVGLSGNPSKLAGKVIHQAPVILNYGEEAETEECVLTDFIEDVLVLK</sequence>
<dbReference type="InterPro" id="IPR011989">
    <property type="entry name" value="ARM-like"/>
</dbReference>
<keyword evidence="2" id="KW-0647">Proteasome</keyword>
<dbReference type="AlphaFoldDB" id="A0A1W0E6I1"/>
<dbReference type="OrthoDB" id="10252509at2759"/>
<dbReference type="SUPFAM" id="SSF48371">
    <property type="entry name" value="ARM repeat"/>
    <property type="match status" value="1"/>
</dbReference>
<protein>
    <submittedName>
        <fullName evidence="4">RPN1</fullName>
    </submittedName>
</protein>
<dbReference type="InterPro" id="IPR040892">
    <property type="entry name" value="RPN1_N"/>
</dbReference>
<reference evidence="4 5" key="1">
    <citation type="journal article" date="2017" name="Environ. Microbiol.">
        <title>Decay of the glycolytic pathway and adaptation to intranuclear parasitism within Enterocytozoonidae microsporidia.</title>
        <authorList>
            <person name="Wiredu Boakye D."/>
            <person name="Jaroenlak P."/>
            <person name="Prachumwat A."/>
            <person name="Williams T.A."/>
            <person name="Bateman K.S."/>
            <person name="Itsathitphaisarn O."/>
            <person name="Sritunyalucksana K."/>
            <person name="Paszkiewicz K.H."/>
            <person name="Moore K.A."/>
            <person name="Stentiford G.D."/>
            <person name="Williams B.A."/>
        </authorList>
    </citation>
    <scope>NUCLEOTIDE SEQUENCE [LARGE SCALE GENOMIC DNA]</scope>
    <source>
        <strain evidence="4 5">TH1</strain>
    </source>
</reference>
<comment type="caution">
    <text evidence="4">The sequence shown here is derived from an EMBL/GenBank/DDBJ whole genome shotgun (WGS) entry which is preliminary data.</text>
</comment>
<dbReference type="PANTHER" id="PTHR10943:SF1">
    <property type="entry name" value="26S PROTEASOME NON-ATPASE REGULATORY SUBUNIT 2"/>
    <property type="match status" value="1"/>
</dbReference>
<gene>
    <name evidence="4" type="primary">RPN1</name>
    <name evidence="4" type="ORF">EHP00_207</name>
</gene>
<keyword evidence="5" id="KW-1185">Reference proteome</keyword>
<dbReference type="Pfam" id="PF17781">
    <property type="entry name" value="RPN1_RPN2_N"/>
    <property type="match status" value="2"/>
</dbReference>
<evidence type="ECO:0000313" key="4">
    <source>
        <dbReference type="EMBL" id="OQS54853.1"/>
    </source>
</evidence>